<reference evidence="3 6" key="2">
    <citation type="submission" date="2020-08" db="EMBL/GenBank/DDBJ databases">
        <title>Genome public.</title>
        <authorList>
            <person name="Liu C."/>
            <person name="Sun Q."/>
        </authorList>
    </citation>
    <scope>NUCLEOTIDE SEQUENCE [LARGE SCALE GENOMIC DNA]</scope>
    <source>
        <strain evidence="3 6">426_9</strain>
    </source>
</reference>
<keyword evidence="1" id="KW-0812">Transmembrane</keyword>
<comment type="caution">
    <text evidence="4">The sequence shown here is derived from an EMBL/GenBank/DDBJ whole genome shotgun (WGS) entry which is preliminary data.</text>
</comment>
<feature type="transmembrane region" description="Helical" evidence="1">
    <location>
        <begin position="6"/>
        <end position="25"/>
    </location>
</feature>
<evidence type="ECO:0000256" key="1">
    <source>
        <dbReference type="SAM" id="Phobius"/>
    </source>
</evidence>
<dbReference type="CDD" id="cd07341">
    <property type="entry name" value="M56_BlaR1_MecR1_like"/>
    <property type="match status" value="1"/>
</dbReference>
<dbReference type="InterPro" id="IPR008756">
    <property type="entry name" value="Peptidase_M56"/>
</dbReference>
<dbReference type="InterPro" id="IPR052173">
    <property type="entry name" value="Beta-lactam_resp_regulator"/>
</dbReference>
<dbReference type="AlphaFoldDB" id="A0A3D8HH05"/>
<proteinExistence type="predicted"/>
<protein>
    <submittedName>
        <fullName evidence="3">M56 family metallopeptidase</fullName>
    </submittedName>
</protein>
<dbReference type="EMBL" id="JACRTI010000007">
    <property type="protein sequence ID" value="MBC8600978.1"/>
    <property type="molecule type" value="Genomic_DNA"/>
</dbReference>
<evidence type="ECO:0000259" key="2">
    <source>
        <dbReference type="Pfam" id="PF05569"/>
    </source>
</evidence>
<evidence type="ECO:0000313" key="5">
    <source>
        <dbReference type="Proteomes" id="UP000256321"/>
    </source>
</evidence>
<evidence type="ECO:0000313" key="6">
    <source>
        <dbReference type="Proteomes" id="UP000629596"/>
    </source>
</evidence>
<dbReference type="EMBL" id="QREV01000007">
    <property type="protein sequence ID" value="RDU50255.1"/>
    <property type="molecule type" value="Genomic_DNA"/>
</dbReference>
<feature type="transmembrane region" description="Helical" evidence="1">
    <location>
        <begin position="143"/>
        <end position="162"/>
    </location>
</feature>
<keyword evidence="1" id="KW-1133">Transmembrane helix</keyword>
<dbReference type="Proteomes" id="UP000256321">
    <property type="component" value="Unassembled WGS sequence"/>
</dbReference>
<name>A0A3D8HH05_9BACT</name>
<sequence length="521" mass="58982">MEAFLLYILKSGICLAVFYVCFKALFSNDTFFRFNRWILLAGTGVCMLLPFCRITTTQPLPLSQPVSQLETVFLKEEVNTTPIQENRTTATVTPTDNAAIPWIKLIGIAYLTGCCICLSTTVLSFRKMYQLMRKGKKQKNGKYTLVLIADPISPFSWGRYIFLSGDDYRNHPEEILTHEKMHLRYNHSADLLYMEMIILLQWCNPAVWLLKRELRDIHEYQADKGVLNQGIDATKYQLLLVKKAVGSSLYTLANSFNHSKIKKRITMMLKKKSNNWARLKLVLLVPAGLAALSAFARTETVVTPVQTPAPAVIEQVNEEPLPTASKSTNLQKDIQDDYNVYLSFTKNNNEGKEVIDGISIYGVGEQKALEIAEKAIKNGRFAAATKVIICPHTPKVPMSYLEKMKDLFDRNNIKCNITKAQGYDDNGNALPTPPPPPPAPDAYVTLNYKSGKKEEGITIYKRYLETGEKINERLDKIYSDDISTVTITTYKWTPDGVLEGVEKFLKDRIKLDGVKYVTQKK</sequence>
<gene>
    <name evidence="4" type="ORF">DWU89_04565</name>
    <name evidence="3" type="ORF">H8784_04490</name>
</gene>
<accession>A0A3D8HH05</accession>
<dbReference type="RefSeq" id="WP_115498496.1">
    <property type="nucleotide sequence ID" value="NZ_JACRTI010000007.1"/>
</dbReference>
<feature type="transmembrane region" description="Helical" evidence="1">
    <location>
        <begin position="191"/>
        <end position="210"/>
    </location>
</feature>
<dbReference type="PANTHER" id="PTHR34978">
    <property type="entry name" value="POSSIBLE SENSOR-TRANSDUCER PROTEIN BLAR"/>
    <property type="match status" value="1"/>
</dbReference>
<organism evidence="4 5">
    <name type="scientific">Parabacteroides acidifaciens</name>
    <dbReference type="NCBI Taxonomy" id="2290935"/>
    <lineage>
        <taxon>Bacteria</taxon>
        <taxon>Pseudomonadati</taxon>
        <taxon>Bacteroidota</taxon>
        <taxon>Bacteroidia</taxon>
        <taxon>Bacteroidales</taxon>
        <taxon>Tannerellaceae</taxon>
        <taxon>Parabacteroides</taxon>
    </lineage>
</organism>
<evidence type="ECO:0000313" key="4">
    <source>
        <dbReference type="EMBL" id="RDU50255.1"/>
    </source>
</evidence>
<reference evidence="4 5" key="1">
    <citation type="submission" date="2018-07" db="EMBL/GenBank/DDBJ databases">
        <title>Parabacteroides acidifaciens nov. sp., isolated from human feces.</title>
        <authorList>
            <person name="Wang Y.J."/>
        </authorList>
    </citation>
    <scope>NUCLEOTIDE SEQUENCE [LARGE SCALE GENOMIC DNA]</scope>
    <source>
        <strain evidence="4 5">426-9</strain>
    </source>
</reference>
<keyword evidence="6" id="KW-1185">Reference proteome</keyword>
<dbReference type="Proteomes" id="UP000629596">
    <property type="component" value="Unassembled WGS sequence"/>
</dbReference>
<dbReference type="Pfam" id="PF05569">
    <property type="entry name" value="Peptidase_M56"/>
    <property type="match status" value="1"/>
</dbReference>
<feature type="transmembrane region" description="Helical" evidence="1">
    <location>
        <begin position="37"/>
        <end position="56"/>
    </location>
</feature>
<dbReference type="PANTHER" id="PTHR34978:SF3">
    <property type="entry name" value="SLR0241 PROTEIN"/>
    <property type="match status" value="1"/>
</dbReference>
<keyword evidence="1" id="KW-0472">Membrane</keyword>
<feature type="domain" description="Peptidase M56" evidence="2">
    <location>
        <begin position="13"/>
        <end position="268"/>
    </location>
</feature>
<feature type="transmembrane region" description="Helical" evidence="1">
    <location>
        <begin position="102"/>
        <end position="123"/>
    </location>
</feature>
<evidence type="ECO:0000313" key="3">
    <source>
        <dbReference type="EMBL" id="MBC8600978.1"/>
    </source>
</evidence>
<feature type="transmembrane region" description="Helical" evidence="1">
    <location>
        <begin position="277"/>
        <end position="296"/>
    </location>
</feature>